<dbReference type="AlphaFoldDB" id="A0A4S2D1A8"/>
<evidence type="ECO:0000256" key="2">
    <source>
        <dbReference type="SAM" id="MobiDB-lite"/>
    </source>
</evidence>
<dbReference type="Proteomes" id="UP000306631">
    <property type="component" value="Unassembled WGS sequence"/>
</dbReference>
<evidence type="ECO:0000256" key="1">
    <source>
        <dbReference type="SAM" id="Coils"/>
    </source>
</evidence>
<name>A0A4S2D1A8_STEMA</name>
<feature type="region of interest" description="Disordered" evidence="2">
    <location>
        <begin position="1"/>
        <end position="105"/>
    </location>
</feature>
<organism evidence="3 4">
    <name type="scientific">Stenotrophomonas maltophilia</name>
    <name type="common">Pseudomonas maltophilia</name>
    <name type="synonym">Xanthomonas maltophilia</name>
    <dbReference type="NCBI Taxonomy" id="40324"/>
    <lineage>
        <taxon>Bacteria</taxon>
        <taxon>Pseudomonadati</taxon>
        <taxon>Pseudomonadota</taxon>
        <taxon>Gammaproteobacteria</taxon>
        <taxon>Lysobacterales</taxon>
        <taxon>Lysobacteraceae</taxon>
        <taxon>Stenotrophomonas</taxon>
        <taxon>Stenotrophomonas maltophilia group</taxon>
    </lineage>
</organism>
<feature type="region of interest" description="Disordered" evidence="2">
    <location>
        <begin position="324"/>
        <end position="362"/>
    </location>
</feature>
<dbReference type="OrthoDB" id="8690248at2"/>
<evidence type="ECO:0000313" key="4">
    <source>
        <dbReference type="Proteomes" id="UP000306631"/>
    </source>
</evidence>
<feature type="compositionally biased region" description="Low complexity" evidence="2">
    <location>
        <begin position="324"/>
        <end position="341"/>
    </location>
</feature>
<dbReference type="EMBL" id="SRYW01000004">
    <property type="protein sequence ID" value="TGY35247.1"/>
    <property type="molecule type" value="Genomic_DNA"/>
</dbReference>
<keyword evidence="1" id="KW-0175">Coiled coil</keyword>
<dbReference type="RefSeq" id="WP_136003906.1">
    <property type="nucleotide sequence ID" value="NZ_SRYW01000004.1"/>
</dbReference>
<protein>
    <submittedName>
        <fullName evidence="3">Uncharacterized protein</fullName>
    </submittedName>
</protein>
<feature type="coiled-coil region" evidence="1">
    <location>
        <begin position="110"/>
        <end position="151"/>
    </location>
</feature>
<feature type="compositionally biased region" description="Low complexity" evidence="2">
    <location>
        <begin position="7"/>
        <end position="24"/>
    </location>
</feature>
<accession>A0A4S2D1A8</accession>
<gene>
    <name evidence="3" type="ORF">E5352_05875</name>
</gene>
<proteinExistence type="predicted"/>
<evidence type="ECO:0000313" key="3">
    <source>
        <dbReference type="EMBL" id="TGY35247.1"/>
    </source>
</evidence>
<reference evidence="3 4" key="1">
    <citation type="submission" date="2019-04" db="EMBL/GenBank/DDBJ databases">
        <title>Microbes associate with the intestines of laboratory mice.</title>
        <authorList>
            <person name="Navarre W."/>
            <person name="Wong E."/>
            <person name="Huang K."/>
            <person name="Tropini C."/>
            <person name="Ng K."/>
            <person name="Yu B."/>
        </authorList>
    </citation>
    <scope>NUCLEOTIDE SEQUENCE [LARGE SCALE GENOMIC DNA]</scope>
    <source>
        <strain evidence="3 4">NM62_B4-13</strain>
    </source>
</reference>
<sequence length="362" mass="38019">MDPNTETQQAAAPAPDTDQTIPDQVETPSTDKLDAFSAGVEEARAQEADQPAAVVPPDAPVDPAVVLEGEGGEPAAEATAAAPAAGTDPAAVAPDAAAPAAQGKTVEEEIKDLGITNERTQQRFRELTQRASEATEQLRTASARAEEWETTVASTGASPQQFGNALQYLAAINSGNPEQMAAAFDSMQAELAWLGKKIGREAPGFDPLSAHPDLAERVKTGDMNRADAVEMVQHRQRGVLQQEHQQNLQRVSQSEQAAQQGLQAVADLGAQLRTADPQFTQKFAYLKPTVEIIQATMPPAQWASAIHQAYQRLPPIPAAAPAVAARPNNPARASAAPAVPATPKNPADAFSYGVAEAQAQGR</sequence>
<comment type="caution">
    <text evidence="3">The sequence shown here is derived from an EMBL/GenBank/DDBJ whole genome shotgun (WGS) entry which is preliminary data.</text>
</comment>
<feature type="compositionally biased region" description="Low complexity" evidence="2">
    <location>
        <begin position="48"/>
        <end position="101"/>
    </location>
</feature>